<keyword evidence="2" id="KW-0482">Metalloprotease</keyword>
<organism evidence="2 3">
    <name type="scientific">Sphingobium nicotianae</name>
    <dbReference type="NCBI Taxonomy" id="2782607"/>
    <lineage>
        <taxon>Bacteria</taxon>
        <taxon>Pseudomonadati</taxon>
        <taxon>Pseudomonadota</taxon>
        <taxon>Alphaproteobacteria</taxon>
        <taxon>Sphingomonadales</taxon>
        <taxon>Sphingomonadaceae</taxon>
        <taxon>Sphingobium</taxon>
    </lineage>
</organism>
<keyword evidence="1" id="KW-0732">Signal</keyword>
<keyword evidence="3" id="KW-1185">Reference proteome</keyword>
<protein>
    <submittedName>
        <fullName evidence="2">NF038122 family metalloprotease</fullName>
    </submittedName>
</protein>
<reference evidence="2" key="1">
    <citation type="submission" date="2021-05" db="EMBL/GenBank/DDBJ databases">
        <title>Genome of Sphingobium sp. strain.</title>
        <authorList>
            <person name="Fan R."/>
        </authorList>
    </citation>
    <scope>NUCLEOTIDE SEQUENCE</scope>
    <source>
        <strain evidence="2">H33</strain>
    </source>
</reference>
<name>A0A9X1DEJ2_9SPHN</name>
<accession>A0A9X1DEJ2</accession>
<feature type="signal peptide" evidence="1">
    <location>
        <begin position="1"/>
        <end position="26"/>
    </location>
</feature>
<keyword evidence="2" id="KW-0645">Protease</keyword>
<feature type="chain" id="PRO_5040738035" evidence="1">
    <location>
        <begin position="27"/>
        <end position="383"/>
    </location>
</feature>
<keyword evidence="2" id="KW-0378">Hydrolase</keyword>
<evidence type="ECO:0000313" key="2">
    <source>
        <dbReference type="EMBL" id="MBT2188467.1"/>
    </source>
</evidence>
<dbReference type="SUPFAM" id="SSF55486">
    <property type="entry name" value="Metalloproteases ('zincins'), catalytic domain"/>
    <property type="match status" value="1"/>
</dbReference>
<gene>
    <name evidence="2" type="ORF">KK488_16050</name>
</gene>
<dbReference type="NCBIfam" id="NF038122">
    <property type="entry name" value="metallo_LGF"/>
    <property type="match status" value="1"/>
</dbReference>
<dbReference type="Gene3D" id="3.40.390.10">
    <property type="entry name" value="Collagenase (Catalytic Domain)"/>
    <property type="match status" value="1"/>
</dbReference>
<dbReference type="GO" id="GO:0008237">
    <property type="term" value="F:metallopeptidase activity"/>
    <property type="evidence" value="ECO:0007669"/>
    <property type="project" value="UniProtKB-KW"/>
</dbReference>
<dbReference type="AlphaFoldDB" id="A0A9X1DEJ2"/>
<proteinExistence type="predicted"/>
<evidence type="ECO:0000256" key="1">
    <source>
        <dbReference type="SAM" id="SignalP"/>
    </source>
</evidence>
<dbReference type="InterPro" id="IPR024079">
    <property type="entry name" value="MetalloPept_cat_dom_sf"/>
</dbReference>
<comment type="caution">
    <text evidence="2">The sequence shown here is derived from an EMBL/GenBank/DDBJ whole genome shotgun (WGS) entry which is preliminary data.</text>
</comment>
<evidence type="ECO:0000313" key="3">
    <source>
        <dbReference type="Proteomes" id="UP001138757"/>
    </source>
</evidence>
<dbReference type="EMBL" id="JAHGAW010000011">
    <property type="protein sequence ID" value="MBT2188467.1"/>
    <property type="molecule type" value="Genomic_DNA"/>
</dbReference>
<dbReference type="NCBIfam" id="NF035944">
    <property type="entry name" value="PEPxxWA-CTERM"/>
    <property type="match status" value="1"/>
</dbReference>
<sequence>MKKHMLTALLGSAALASFGLSAPASAATIILNDIGGVTGSPAELGFKIAASYWEKALKNNVTLHFDVGFEDLGPNILGGTSTSLYTYVPVQAYYDALAAASSSALDAVAVANLQPLSPTGSLDVIVPEYRNTAAHTGVNATGGRVAPDGKPISDTIAVASSVWQALTGQAAATDATIQFSSTFAFDFNPSNGIAAGHYDFIGVAIHEMGHALGFLSGADDFDYSVGGGFPVDDYWWGYSLDLFRYTNADELNWRFNVPSYFSIDGGATAFNGDSYFSTGSNYGDGWQASHWKAPGGCTNFVGIMNPYICSALVDSVTGEDLALLDAIGWDVNIDALANPNYAISTADIYNAAVPEPATWLQMIGGLALLGGVMRGRARKIAFA</sequence>
<dbReference type="Proteomes" id="UP001138757">
    <property type="component" value="Unassembled WGS sequence"/>
</dbReference>